<reference evidence="1 2" key="1">
    <citation type="submission" date="2024-05" db="EMBL/GenBank/DDBJ databases">
        <title>The nuclear and mitochondrial genome assemblies of Tetragonisca angustula (Apidae: Meliponini), a tiny yet remarkable pollinator in the Neotropics.</title>
        <authorList>
            <person name="Ferrari R."/>
            <person name="Ricardo P.C."/>
            <person name="Dias F.C."/>
            <person name="Araujo N.S."/>
            <person name="Soares D.O."/>
            <person name="Zhou Q.-S."/>
            <person name="Zhu C.-D."/>
            <person name="Coutinho L."/>
            <person name="Airas M.C."/>
            <person name="Batista T.M."/>
        </authorList>
    </citation>
    <scope>NUCLEOTIDE SEQUENCE [LARGE SCALE GENOMIC DNA]</scope>
    <source>
        <strain evidence="1">ASF017062</strain>
        <tissue evidence="1">Abdomen</tissue>
    </source>
</reference>
<organism evidence="1 2">
    <name type="scientific">Tetragonisca angustula</name>
    <dbReference type="NCBI Taxonomy" id="166442"/>
    <lineage>
        <taxon>Eukaryota</taxon>
        <taxon>Metazoa</taxon>
        <taxon>Ecdysozoa</taxon>
        <taxon>Arthropoda</taxon>
        <taxon>Hexapoda</taxon>
        <taxon>Insecta</taxon>
        <taxon>Pterygota</taxon>
        <taxon>Neoptera</taxon>
        <taxon>Endopterygota</taxon>
        <taxon>Hymenoptera</taxon>
        <taxon>Apocrita</taxon>
        <taxon>Aculeata</taxon>
        <taxon>Apoidea</taxon>
        <taxon>Anthophila</taxon>
        <taxon>Apidae</taxon>
        <taxon>Tetragonisca</taxon>
    </lineage>
</organism>
<dbReference type="Proteomes" id="UP001432146">
    <property type="component" value="Unassembled WGS sequence"/>
</dbReference>
<dbReference type="EMBL" id="JAWNGG020000196">
    <property type="protein sequence ID" value="KAK9297117.1"/>
    <property type="molecule type" value="Genomic_DNA"/>
</dbReference>
<keyword evidence="2" id="KW-1185">Reference proteome</keyword>
<proteinExistence type="predicted"/>
<gene>
    <name evidence="1" type="ORF">QLX08_009081</name>
</gene>
<accession>A0AAW0ZJG1</accession>
<protein>
    <submittedName>
        <fullName evidence="1">Uncharacterized protein</fullName>
    </submittedName>
</protein>
<dbReference type="AlphaFoldDB" id="A0AAW0ZJG1"/>
<sequence length="48" mass="5551">MIPYSTCLSFGGRRDARRWVVLHDESSPYPKTAILVLPHRIKEKSPKN</sequence>
<evidence type="ECO:0000313" key="1">
    <source>
        <dbReference type="EMBL" id="KAK9297117.1"/>
    </source>
</evidence>
<evidence type="ECO:0000313" key="2">
    <source>
        <dbReference type="Proteomes" id="UP001432146"/>
    </source>
</evidence>
<name>A0AAW0ZJG1_9HYME</name>
<comment type="caution">
    <text evidence="1">The sequence shown here is derived from an EMBL/GenBank/DDBJ whole genome shotgun (WGS) entry which is preliminary data.</text>
</comment>